<evidence type="ECO:0000313" key="2">
    <source>
        <dbReference type="EMBL" id="EKU95465.1"/>
    </source>
</evidence>
<proteinExistence type="predicted"/>
<keyword evidence="1" id="KW-0812">Transmembrane</keyword>
<gene>
    <name evidence="2" type="ORF">HMPREF9233_00252</name>
</gene>
<dbReference type="Pfam" id="PF11188">
    <property type="entry name" value="DUF2975"/>
    <property type="match status" value="1"/>
</dbReference>
<feature type="transmembrane region" description="Helical" evidence="1">
    <location>
        <begin position="47"/>
        <end position="67"/>
    </location>
</feature>
<dbReference type="PATRIC" id="fig|883066.3.peg.258"/>
<feature type="transmembrane region" description="Helical" evidence="1">
    <location>
        <begin position="113"/>
        <end position="136"/>
    </location>
</feature>
<organism evidence="2 3">
    <name type="scientific">Actinobaculum massiliense ACS-171-V-Col2</name>
    <dbReference type="NCBI Taxonomy" id="883066"/>
    <lineage>
        <taxon>Bacteria</taxon>
        <taxon>Bacillati</taxon>
        <taxon>Actinomycetota</taxon>
        <taxon>Actinomycetes</taxon>
        <taxon>Actinomycetales</taxon>
        <taxon>Actinomycetaceae</taxon>
        <taxon>Actinobaculum</taxon>
    </lineage>
</organism>
<dbReference type="HOGENOM" id="CLU_1700485_0_0_11"/>
<comment type="caution">
    <text evidence="2">The sequence shown here is derived from an EMBL/GenBank/DDBJ whole genome shotgun (WGS) entry which is preliminary data.</text>
</comment>
<dbReference type="STRING" id="202789.GCA_001457435_00324"/>
<evidence type="ECO:0008006" key="4">
    <source>
        <dbReference type="Google" id="ProtNLM"/>
    </source>
</evidence>
<keyword evidence="1" id="KW-0472">Membrane</keyword>
<accession>K9F1X6</accession>
<name>K9F1X6_9ACTO</name>
<evidence type="ECO:0000256" key="1">
    <source>
        <dbReference type="SAM" id="Phobius"/>
    </source>
</evidence>
<keyword evidence="1" id="KW-1133">Transmembrane helix</keyword>
<keyword evidence="3" id="KW-1185">Reference proteome</keyword>
<feature type="transmembrane region" description="Helical" evidence="1">
    <location>
        <begin position="87"/>
        <end position="107"/>
    </location>
</feature>
<sequence>MNRITVFAIKLLLAACTLGTVLAAMLTPWLVDAILAEAPENGSFRWPFTIGAWICAICLISLITAIWRMTDFAESFTKAPEGWINVAIKAISVALVVMLILFAWTLFLPAQHFGVSLVGIAAIIVVALGDLLAIVLRDLLHRAVTMEHELSEVI</sequence>
<dbReference type="EMBL" id="AGWL01000002">
    <property type="protein sequence ID" value="EKU95465.1"/>
    <property type="molecule type" value="Genomic_DNA"/>
</dbReference>
<dbReference type="AlphaFoldDB" id="K9F1X6"/>
<dbReference type="InterPro" id="IPR021354">
    <property type="entry name" value="DUF2975"/>
</dbReference>
<protein>
    <recommendedName>
        <fullName evidence="4">DUF2975 domain-containing protein</fullName>
    </recommendedName>
</protein>
<evidence type="ECO:0000313" key="3">
    <source>
        <dbReference type="Proteomes" id="UP000009888"/>
    </source>
</evidence>
<reference evidence="2 3" key="1">
    <citation type="submission" date="2012-09" db="EMBL/GenBank/DDBJ databases">
        <title>The Genome Sequence of Actinobaculum massiliae ACS-171-V-COL2.</title>
        <authorList>
            <consortium name="The Broad Institute Genome Sequencing Platform"/>
            <person name="Earl A."/>
            <person name="Ward D."/>
            <person name="Feldgarden M."/>
            <person name="Gevers D."/>
            <person name="Saerens B."/>
            <person name="Vaneechoutte M."/>
            <person name="Walker B."/>
            <person name="Young S.K."/>
            <person name="Zeng Q."/>
            <person name="Gargeya S."/>
            <person name="Fitzgerald M."/>
            <person name="Haas B."/>
            <person name="Abouelleil A."/>
            <person name="Alvarado L."/>
            <person name="Arachchi H.M."/>
            <person name="Berlin A."/>
            <person name="Chapman S.B."/>
            <person name="Goldberg J."/>
            <person name="Griggs A."/>
            <person name="Gujja S."/>
            <person name="Hansen M."/>
            <person name="Howarth C."/>
            <person name="Imamovic A."/>
            <person name="Larimer J."/>
            <person name="McCowen C."/>
            <person name="Montmayeur A."/>
            <person name="Murphy C."/>
            <person name="Neiman D."/>
            <person name="Pearson M."/>
            <person name="Priest M."/>
            <person name="Roberts A."/>
            <person name="Saif S."/>
            <person name="Shea T."/>
            <person name="Sisk P."/>
            <person name="Sykes S."/>
            <person name="Wortman J."/>
            <person name="Nusbaum C."/>
            <person name="Birren B."/>
        </authorList>
    </citation>
    <scope>NUCLEOTIDE SEQUENCE [LARGE SCALE GENOMIC DNA]</scope>
    <source>
        <strain evidence="3">ACS-171-V-Col2</strain>
    </source>
</reference>
<dbReference type="RefSeq" id="WP_007000470.1">
    <property type="nucleotide sequence ID" value="NZ_JH992955.1"/>
</dbReference>
<dbReference type="Proteomes" id="UP000009888">
    <property type="component" value="Unassembled WGS sequence"/>
</dbReference>